<dbReference type="Proteomes" id="UP000604117">
    <property type="component" value="Unassembled WGS sequence"/>
</dbReference>
<reference evidence="2 3" key="1">
    <citation type="submission" date="2021-01" db="EMBL/GenBank/DDBJ databases">
        <title>Whole genome shotgun sequence of Asanoa siamensis NBRC 107932.</title>
        <authorList>
            <person name="Komaki H."/>
            <person name="Tamura T."/>
        </authorList>
    </citation>
    <scope>NUCLEOTIDE SEQUENCE [LARGE SCALE GENOMIC DNA]</scope>
    <source>
        <strain evidence="2 3">NBRC 107932</strain>
    </source>
</reference>
<dbReference type="Gene3D" id="3.90.226.10">
    <property type="entry name" value="2-enoyl-CoA Hydratase, Chain A, domain 1"/>
    <property type="match status" value="1"/>
</dbReference>
<gene>
    <name evidence="2" type="ORF">Asi02nite_73020</name>
</gene>
<feature type="domain" description="Tail specific protease" evidence="1">
    <location>
        <begin position="89"/>
        <end position="279"/>
    </location>
</feature>
<keyword evidence="3" id="KW-1185">Reference proteome</keyword>
<dbReference type="SUPFAM" id="SSF52096">
    <property type="entry name" value="ClpP/crotonase"/>
    <property type="match status" value="1"/>
</dbReference>
<dbReference type="SMART" id="SM00245">
    <property type="entry name" value="TSPc"/>
    <property type="match status" value="1"/>
</dbReference>
<dbReference type="InterPro" id="IPR005151">
    <property type="entry name" value="Tail-specific_protease"/>
</dbReference>
<proteinExistence type="predicted"/>
<name>A0ABQ4D2P6_9ACTN</name>
<organism evidence="2 3">
    <name type="scientific">Asanoa siamensis</name>
    <dbReference type="NCBI Taxonomy" id="926357"/>
    <lineage>
        <taxon>Bacteria</taxon>
        <taxon>Bacillati</taxon>
        <taxon>Actinomycetota</taxon>
        <taxon>Actinomycetes</taxon>
        <taxon>Micromonosporales</taxon>
        <taxon>Micromonosporaceae</taxon>
        <taxon>Asanoa</taxon>
    </lineage>
</organism>
<dbReference type="EMBL" id="BONE01000103">
    <property type="protein sequence ID" value="GIF77784.1"/>
    <property type="molecule type" value="Genomic_DNA"/>
</dbReference>
<dbReference type="PANTHER" id="PTHR11261">
    <property type="entry name" value="INTERPHOTORECEPTOR RETINOID-BINDING PROTEIN"/>
    <property type="match status" value="1"/>
</dbReference>
<evidence type="ECO:0000313" key="3">
    <source>
        <dbReference type="Proteomes" id="UP000604117"/>
    </source>
</evidence>
<sequence>MAYRRGMTPTVGEVAGRLTEWLVRLMPAGDRRDALVAGLTAAFGADTDLISAAGCAAISAAAWPHARHVELFFEPGGTEPASDSPGEWPPPDPAAVRARAAGVSRVSRLDDGTGVVRIDTLDAVALAQPYVDAAFGLLRGARRLVVDLRGNGGGDPATVAWIAGWLLGDRSVKLSDVVSESGVREWWTPARPPGTALSQDAYLLVGPGTYSSGEALAYHLRARSRVTVVGVATPGAADHVLPIRLAPTVLAQVPRAYVRDAVTGGNWEGKGVVPDVPSGAADALDVALGLP</sequence>
<dbReference type="PANTHER" id="PTHR11261:SF3">
    <property type="entry name" value="RETINOL-BINDING PROTEIN 3"/>
    <property type="match status" value="1"/>
</dbReference>
<comment type="caution">
    <text evidence="2">The sequence shown here is derived from an EMBL/GenBank/DDBJ whole genome shotgun (WGS) entry which is preliminary data.</text>
</comment>
<evidence type="ECO:0000259" key="1">
    <source>
        <dbReference type="SMART" id="SM00245"/>
    </source>
</evidence>
<dbReference type="Gene3D" id="3.30.750.44">
    <property type="match status" value="1"/>
</dbReference>
<protein>
    <recommendedName>
        <fullName evidence="1">Tail specific protease domain-containing protein</fullName>
    </recommendedName>
</protein>
<dbReference type="InterPro" id="IPR029045">
    <property type="entry name" value="ClpP/crotonase-like_dom_sf"/>
</dbReference>
<evidence type="ECO:0000313" key="2">
    <source>
        <dbReference type="EMBL" id="GIF77784.1"/>
    </source>
</evidence>
<accession>A0ABQ4D2P6</accession>
<dbReference type="Pfam" id="PF03572">
    <property type="entry name" value="Peptidase_S41"/>
    <property type="match status" value="1"/>
</dbReference>